<protein>
    <submittedName>
        <fullName evidence="2">Uncharacterized protein</fullName>
    </submittedName>
</protein>
<feature type="region of interest" description="Disordered" evidence="1">
    <location>
        <begin position="178"/>
        <end position="205"/>
    </location>
</feature>
<dbReference type="OrthoDB" id="321365at2157"/>
<dbReference type="STRING" id="301967.A6E15_19095"/>
<reference evidence="3" key="1">
    <citation type="submission" date="2016-04" db="EMBL/GenBank/DDBJ databases">
        <authorList>
            <person name="Chen S.-C."/>
            <person name="Lai M.-C."/>
        </authorList>
    </citation>
    <scope>NUCLEOTIDE SEQUENCE [LARGE SCALE GENOMIC DNA]</scope>
    <source>
        <strain evidence="3">AB14</strain>
    </source>
</reference>
<dbReference type="AlphaFoldDB" id="A0A1S8AQY6"/>
<evidence type="ECO:0000256" key="1">
    <source>
        <dbReference type="SAM" id="MobiDB-lite"/>
    </source>
</evidence>
<evidence type="ECO:0000313" key="3">
    <source>
        <dbReference type="Proteomes" id="UP000189370"/>
    </source>
</evidence>
<proteinExistence type="predicted"/>
<dbReference type="Proteomes" id="UP000189370">
    <property type="component" value="Unassembled WGS sequence"/>
</dbReference>
<name>A0A1S8AQY6_9EURY</name>
<dbReference type="RefSeq" id="WP_076148807.1">
    <property type="nucleotide sequence ID" value="NZ_LWLN01000003.1"/>
</dbReference>
<feature type="region of interest" description="Disordered" evidence="1">
    <location>
        <begin position="1"/>
        <end position="27"/>
    </location>
</feature>
<evidence type="ECO:0000313" key="2">
    <source>
        <dbReference type="EMBL" id="OLZ39072.1"/>
    </source>
</evidence>
<accession>A0A1S8AQY6</accession>
<gene>
    <name evidence="2" type="ORF">A6E15_19095</name>
</gene>
<keyword evidence="3" id="KW-1185">Reference proteome</keyword>
<feature type="compositionally biased region" description="Polar residues" evidence="1">
    <location>
        <begin position="181"/>
        <end position="191"/>
    </location>
</feature>
<sequence length="220" mass="24748">MSTHPDRPTSDSSPQSDQQRSELSELRRSLSIKQDYVRDEDPELFEEIGTFLQVSATLHDGSVASRVQSKLRELKRGNKMRAHRNVDDPEDAFADDCDGCEHYGVNCPMLNRYSVTKTISRVIEEAESDDEVIEKLTDIAIENNCHVVLDELDDCQDSYAELLERGYELKTRAVEAISGSADGSGSETGVTATFDEPSPEDERRVEETIEHVMSDEEDDQ</sequence>
<comment type="caution">
    <text evidence="2">The sequence shown here is derived from an EMBL/GenBank/DDBJ whole genome shotgun (WGS) entry which is preliminary data.</text>
</comment>
<organism evidence="2 3">
    <name type="scientific">Natrinema saccharevitans</name>
    <dbReference type="NCBI Taxonomy" id="301967"/>
    <lineage>
        <taxon>Archaea</taxon>
        <taxon>Methanobacteriati</taxon>
        <taxon>Methanobacteriota</taxon>
        <taxon>Stenosarchaea group</taxon>
        <taxon>Halobacteria</taxon>
        <taxon>Halobacteriales</taxon>
        <taxon>Natrialbaceae</taxon>
        <taxon>Natrinema</taxon>
    </lineage>
</organism>
<dbReference type="EMBL" id="LWLN01000003">
    <property type="protein sequence ID" value="OLZ39072.1"/>
    <property type="molecule type" value="Genomic_DNA"/>
</dbReference>